<accession>A0ABD0J5B3</accession>
<organism evidence="2 3">
    <name type="scientific">Batillaria attramentaria</name>
    <dbReference type="NCBI Taxonomy" id="370345"/>
    <lineage>
        <taxon>Eukaryota</taxon>
        <taxon>Metazoa</taxon>
        <taxon>Spiralia</taxon>
        <taxon>Lophotrochozoa</taxon>
        <taxon>Mollusca</taxon>
        <taxon>Gastropoda</taxon>
        <taxon>Caenogastropoda</taxon>
        <taxon>Sorbeoconcha</taxon>
        <taxon>Cerithioidea</taxon>
        <taxon>Batillariidae</taxon>
        <taxon>Batillaria</taxon>
    </lineage>
</organism>
<evidence type="ECO:0000256" key="1">
    <source>
        <dbReference type="SAM" id="MobiDB-lite"/>
    </source>
</evidence>
<evidence type="ECO:0000313" key="2">
    <source>
        <dbReference type="EMBL" id="KAK7460745.1"/>
    </source>
</evidence>
<proteinExistence type="predicted"/>
<feature type="compositionally biased region" description="Acidic residues" evidence="1">
    <location>
        <begin position="134"/>
        <end position="157"/>
    </location>
</feature>
<sequence>MVLRRAVLTRRRVIQNASDAYLQENLTEDPASVCHHSRRIFKYCGQIGRDRPERRPKSSVTGTRTFHCVRGVEQGKISSRSLSCYCTPCTSGLDELSTERVLRRATERVLRTATESLEDSDRESVEESDRESLEESNGESLEESDGECLEESDGDSAEEGKDGRALFFQRFTERLKADLAIPPEDQANIEKTHQHPKHAKKQAGFVPEGSSAQHFKQQPCT</sequence>
<gene>
    <name evidence="2" type="ORF">BaRGS_00038823</name>
</gene>
<evidence type="ECO:0000313" key="3">
    <source>
        <dbReference type="Proteomes" id="UP001519460"/>
    </source>
</evidence>
<feature type="compositionally biased region" description="Polar residues" evidence="1">
    <location>
        <begin position="210"/>
        <end position="221"/>
    </location>
</feature>
<dbReference type="EMBL" id="JACVVK020000646">
    <property type="protein sequence ID" value="KAK7460745.1"/>
    <property type="molecule type" value="Genomic_DNA"/>
</dbReference>
<dbReference type="AlphaFoldDB" id="A0ABD0J5B3"/>
<name>A0ABD0J5B3_9CAEN</name>
<keyword evidence="3" id="KW-1185">Reference proteome</keyword>
<reference evidence="2 3" key="1">
    <citation type="journal article" date="2023" name="Sci. Data">
        <title>Genome assembly of the Korean intertidal mud-creeper Batillaria attramentaria.</title>
        <authorList>
            <person name="Patra A.K."/>
            <person name="Ho P.T."/>
            <person name="Jun S."/>
            <person name="Lee S.J."/>
            <person name="Kim Y."/>
            <person name="Won Y.J."/>
        </authorList>
    </citation>
    <scope>NUCLEOTIDE SEQUENCE [LARGE SCALE GENOMIC DNA]</scope>
    <source>
        <strain evidence="2">Wonlab-2016</strain>
    </source>
</reference>
<feature type="region of interest" description="Disordered" evidence="1">
    <location>
        <begin position="178"/>
        <end position="221"/>
    </location>
</feature>
<dbReference type="Proteomes" id="UP001519460">
    <property type="component" value="Unassembled WGS sequence"/>
</dbReference>
<comment type="caution">
    <text evidence="2">The sequence shown here is derived from an EMBL/GenBank/DDBJ whole genome shotgun (WGS) entry which is preliminary data.</text>
</comment>
<feature type="region of interest" description="Disordered" evidence="1">
    <location>
        <begin position="112"/>
        <end position="164"/>
    </location>
</feature>
<protein>
    <submittedName>
        <fullName evidence="2">Uncharacterized protein</fullName>
    </submittedName>
</protein>
<feature type="compositionally biased region" description="Basic and acidic residues" evidence="1">
    <location>
        <begin position="122"/>
        <end position="133"/>
    </location>
</feature>